<reference evidence="2" key="1">
    <citation type="journal article" date="2021" name="Nat. Commun.">
        <title>Genetic determinants of endophytism in the Arabidopsis root mycobiome.</title>
        <authorList>
            <person name="Mesny F."/>
            <person name="Miyauchi S."/>
            <person name="Thiergart T."/>
            <person name="Pickel B."/>
            <person name="Atanasova L."/>
            <person name="Karlsson M."/>
            <person name="Huettel B."/>
            <person name="Barry K.W."/>
            <person name="Haridas S."/>
            <person name="Chen C."/>
            <person name="Bauer D."/>
            <person name="Andreopoulos W."/>
            <person name="Pangilinan J."/>
            <person name="LaButti K."/>
            <person name="Riley R."/>
            <person name="Lipzen A."/>
            <person name="Clum A."/>
            <person name="Drula E."/>
            <person name="Henrissat B."/>
            <person name="Kohler A."/>
            <person name="Grigoriev I.V."/>
            <person name="Martin F.M."/>
            <person name="Hacquard S."/>
        </authorList>
    </citation>
    <scope>NUCLEOTIDE SEQUENCE</scope>
    <source>
        <strain evidence="2">MPI-CAGE-CH-0235</strain>
    </source>
</reference>
<gene>
    <name evidence="2" type="ORF">B0I35DRAFT_434680</name>
</gene>
<evidence type="ECO:0000313" key="3">
    <source>
        <dbReference type="Proteomes" id="UP000813444"/>
    </source>
</evidence>
<evidence type="ECO:0000313" key="2">
    <source>
        <dbReference type="EMBL" id="KAH7317175.1"/>
    </source>
</evidence>
<dbReference type="AlphaFoldDB" id="A0A8K0WQE1"/>
<comment type="caution">
    <text evidence="2">The sequence shown here is derived from an EMBL/GenBank/DDBJ whole genome shotgun (WGS) entry which is preliminary data.</text>
</comment>
<dbReference type="CDD" id="cd00531">
    <property type="entry name" value="NTF2_like"/>
    <property type="match status" value="1"/>
</dbReference>
<dbReference type="OrthoDB" id="2148716at2759"/>
<feature type="domain" description="SnoaL-like" evidence="1">
    <location>
        <begin position="5"/>
        <end position="133"/>
    </location>
</feature>
<name>A0A8K0WQE1_9HYPO</name>
<proteinExistence type="predicted"/>
<dbReference type="Pfam" id="PF13577">
    <property type="entry name" value="SnoaL_4"/>
    <property type="match status" value="1"/>
</dbReference>
<evidence type="ECO:0000259" key="1">
    <source>
        <dbReference type="Pfam" id="PF13577"/>
    </source>
</evidence>
<dbReference type="InterPro" id="IPR037401">
    <property type="entry name" value="SnoaL-like"/>
</dbReference>
<dbReference type="InterPro" id="IPR032710">
    <property type="entry name" value="NTF2-like_dom_sf"/>
</dbReference>
<dbReference type="SUPFAM" id="SSF54427">
    <property type="entry name" value="NTF2-like"/>
    <property type="match status" value="1"/>
</dbReference>
<dbReference type="Proteomes" id="UP000813444">
    <property type="component" value="Unassembled WGS sequence"/>
</dbReference>
<dbReference type="Gene3D" id="3.10.450.50">
    <property type="match status" value="1"/>
</dbReference>
<accession>A0A8K0WQE1</accession>
<keyword evidence="3" id="KW-1185">Reference proteome</keyword>
<organism evidence="2 3">
    <name type="scientific">Stachybotrys elegans</name>
    <dbReference type="NCBI Taxonomy" id="80388"/>
    <lineage>
        <taxon>Eukaryota</taxon>
        <taxon>Fungi</taxon>
        <taxon>Dikarya</taxon>
        <taxon>Ascomycota</taxon>
        <taxon>Pezizomycotina</taxon>
        <taxon>Sordariomycetes</taxon>
        <taxon>Hypocreomycetidae</taxon>
        <taxon>Hypocreales</taxon>
        <taxon>Stachybotryaceae</taxon>
        <taxon>Stachybotrys</taxon>
    </lineage>
</organism>
<sequence length="149" mass="16428">MIPATSDHELIRNCIARYCIGVDLKDWEIFSKAFSDDAKATFPGPGGTIQGITALKTTVQAMVESFQTQHALTTQLIELTGETTANATTYCRTDIFGVDEDQSKNVTSWGMYQDKLVKGTYDGREDWRIAERNAISTAPLKGDLSLLSK</sequence>
<dbReference type="EMBL" id="JAGPNK010000008">
    <property type="protein sequence ID" value="KAH7317175.1"/>
    <property type="molecule type" value="Genomic_DNA"/>
</dbReference>
<protein>
    <submittedName>
        <fullName evidence="2">SnoaL-like domain-containing protein</fullName>
    </submittedName>
</protein>